<feature type="region of interest" description="Disordered" evidence="1">
    <location>
        <begin position="805"/>
        <end position="841"/>
    </location>
</feature>
<evidence type="ECO:0000313" key="3">
    <source>
        <dbReference type="Proteomes" id="UP000221165"/>
    </source>
</evidence>
<organism evidence="2 3">
    <name type="scientific">Cystoisospora suis</name>
    <dbReference type="NCBI Taxonomy" id="483139"/>
    <lineage>
        <taxon>Eukaryota</taxon>
        <taxon>Sar</taxon>
        <taxon>Alveolata</taxon>
        <taxon>Apicomplexa</taxon>
        <taxon>Conoidasida</taxon>
        <taxon>Coccidia</taxon>
        <taxon>Eucoccidiorida</taxon>
        <taxon>Eimeriorina</taxon>
        <taxon>Sarcocystidae</taxon>
        <taxon>Cystoisospora</taxon>
    </lineage>
</organism>
<gene>
    <name evidence="2" type="ORF">CSUI_004233</name>
</gene>
<dbReference type="RefSeq" id="XP_067923609.1">
    <property type="nucleotide sequence ID" value="XM_068064426.1"/>
</dbReference>
<evidence type="ECO:0000313" key="2">
    <source>
        <dbReference type="EMBL" id="PHJ21930.1"/>
    </source>
</evidence>
<dbReference type="VEuPathDB" id="ToxoDB:CSUI_004233"/>
<name>A0A2C6KN73_9APIC</name>
<dbReference type="AlphaFoldDB" id="A0A2C6KN73"/>
<comment type="caution">
    <text evidence="2">The sequence shown here is derived from an EMBL/GenBank/DDBJ whole genome shotgun (WGS) entry which is preliminary data.</text>
</comment>
<proteinExistence type="predicted"/>
<accession>A0A2C6KN73</accession>
<feature type="non-terminal residue" evidence="2">
    <location>
        <position position="841"/>
    </location>
</feature>
<dbReference type="Proteomes" id="UP000221165">
    <property type="component" value="Unassembled WGS sequence"/>
</dbReference>
<feature type="region of interest" description="Disordered" evidence="1">
    <location>
        <begin position="352"/>
        <end position="372"/>
    </location>
</feature>
<feature type="region of interest" description="Disordered" evidence="1">
    <location>
        <begin position="477"/>
        <end position="500"/>
    </location>
</feature>
<feature type="region of interest" description="Disordered" evidence="1">
    <location>
        <begin position="214"/>
        <end position="283"/>
    </location>
</feature>
<evidence type="ECO:0000256" key="1">
    <source>
        <dbReference type="SAM" id="MobiDB-lite"/>
    </source>
</evidence>
<sequence length="841" mass="91559">MSVLPAATRNSPRIVGHRRGMPPCVTASALLRLSPCDSICVALNSPYVALSRSIPLSSASVFRSAYPSSSCSSCRAVCLSERLAPHRRRAPILACDRQKKKREGTRGNRGTCPWSSQGQLPCQRMLRAPFATPLSLDQRNTSSIRLIFPLSACFTSSSAGWRASSPLRSFKPILGPSQNGSVEFELSTSLSAESRERLLTLPLDQLLALPLSSGGVRDRSETEHYIESDLDGACRESSPVHGKAFTSNPEGNSALEFPDRTESGHFTGGHTRENGQTGMKEGDVPMGSIDSLGKAGASSLTCSIPSHQVGSLNSPTEVHSAFRALPLAPEETMQSSFSHGAKVLVLEETGELEGGEDINEKGLGQQEELPSNGDEAEALAGETARMKKTRWRLSRRNRPIEDTEDFGRWPRTVSLLFTDPVDDVSSADIQGGGRGEYLSPSHCRLEGEGPGRRMVVGSLLAKPSGYVSPFREIRGSFPQVPPVRDQSFTRPSGSSCSSSSVFSRSSIAAFESSDSLSDPGSPATPGAQKEVCGFIASTVKSTQAADEVPGRVVKQLLTPLEKLRMHRSRREFEAADHVLRLQALTTPRHGVPDDRSSSQREAFLWRRATRQLSQELRRSLSSSALRDVIQAIVAGQHSGLQGPPPQLLVGLFKEVSKKVIYWSLEDLMGILHALSSLFQPMHPDHIRKPPHSPSSSRTRDSYDTLLEDAKLTNLRMEEETKYSLDLAFHQDVSPLDWPGTLGPSAAYVFHVILQRLLESSDRLDALEITTVLQTYARMGILSSESLKSLLDALYRCLVGRQRAGQSLRGDEEPLPSLPSVPSAGLRELLSRHTTRSVPPHS</sequence>
<protein>
    <submittedName>
        <fullName evidence="2">Uncharacterized protein</fullName>
    </submittedName>
</protein>
<feature type="compositionally biased region" description="Basic and acidic residues" evidence="1">
    <location>
        <begin position="216"/>
        <end position="227"/>
    </location>
</feature>
<dbReference type="EMBL" id="MIGC01001942">
    <property type="protein sequence ID" value="PHJ21930.1"/>
    <property type="molecule type" value="Genomic_DNA"/>
</dbReference>
<dbReference type="GeneID" id="94427637"/>
<keyword evidence="3" id="KW-1185">Reference proteome</keyword>
<reference evidence="2 3" key="1">
    <citation type="journal article" date="2017" name="Int. J. Parasitol.">
        <title>The genome of the protozoan parasite Cystoisospora suis and a reverse vaccinology approach to identify vaccine candidates.</title>
        <authorList>
            <person name="Palmieri N."/>
            <person name="Shrestha A."/>
            <person name="Ruttkowski B."/>
            <person name="Beck T."/>
            <person name="Vogl C."/>
            <person name="Tomley F."/>
            <person name="Blake D.P."/>
            <person name="Joachim A."/>
        </authorList>
    </citation>
    <scope>NUCLEOTIDE SEQUENCE [LARGE SCALE GENOMIC DNA]</scope>
    <source>
        <strain evidence="2 3">Wien I</strain>
    </source>
</reference>